<dbReference type="SUPFAM" id="SSF57903">
    <property type="entry name" value="FYVE/PHD zinc finger"/>
    <property type="match status" value="1"/>
</dbReference>
<evidence type="ECO:0000256" key="2">
    <source>
        <dbReference type="ARBA" id="ARBA00022771"/>
    </source>
</evidence>
<dbReference type="PANTHER" id="PTHR13513">
    <property type="entry name" value="E3 UBIQUITIN-PROTEIN LIGASE UBR7"/>
    <property type="match status" value="1"/>
</dbReference>
<dbReference type="InterPro" id="IPR013083">
    <property type="entry name" value="Znf_RING/FYVE/PHD"/>
</dbReference>
<dbReference type="InterPro" id="IPR019787">
    <property type="entry name" value="Znf_PHD-finger"/>
</dbReference>
<evidence type="ECO:0000256" key="3">
    <source>
        <dbReference type="ARBA" id="ARBA00022833"/>
    </source>
</evidence>
<keyword evidence="2" id="KW-0863">Zinc-finger</keyword>
<dbReference type="Proteomes" id="UP000218811">
    <property type="component" value="Unassembled WGS sequence"/>
</dbReference>
<gene>
    <name evidence="7" type="ORF">WOLCODRAFT_146581</name>
</gene>
<feature type="domain" description="UBR-type" evidence="6">
    <location>
        <begin position="28"/>
        <end position="94"/>
    </location>
</feature>
<dbReference type="Gene3D" id="3.30.40.10">
    <property type="entry name" value="Zinc/RING finger domain, C3HC4 (zinc finger)"/>
    <property type="match status" value="1"/>
</dbReference>
<evidence type="ECO:0000256" key="4">
    <source>
        <dbReference type="PROSITE-ProRule" id="PRU00508"/>
    </source>
</evidence>
<dbReference type="OrthoDB" id="5795902at2759"/>
<dbReference type="AlphaFoldDB" id="A0A2H3JBM3"/>
<organism evidence="7 8">
    <name type="scientific">Wolfiporia cocos (strain MD-104)</name>
    <name type="common">Brown rot fungus</name>
    <dbReference type="NCBI Taxonomy" id="742152"/>
    <lineage>
        <taxon>Eukaryota</taxon>
        <taxon>Fungi</taxon>
        <taxon>Dikarya</taxon>
        <taxon>Basidiomycota</taxon>
        <taxon>Agaricomycotina</taxon>
        <taxon>Agaricomycetes</taxon>
        <taxon>Polyporales</taxon>
        <taxon>Phaeolaceae</taxon>
        <taxon>Wolfiporia</taxon>
    </lineage>
</organism>
<dbReference type="GO" id="GO:0008270">
    <property type="term" value="F:zinc ion binding"/>
    <property type="evidence" value="ECO:0007669"/>
    <property type="project" value="UniProtKB-KW"/>
</dbReference>
<dbReference type="InterPro" id="IPR003126">
    <property type="entry name" value="Znf_UBR"/>
</dbReference>
<dbReference type="InterPro" id="IPR001965">
    <property type="entry name" value="Znf_PHD"/>
</dbReference>
<dbReference type="PROSITE" id="PS51157">
    <property type="entry name" value="ZF_UBR"/>
    <property type="match status" value="1"/>
</dbReference>
<evidence type="ECO:0000313" key="7">
    <source>
        <dbReference type="EMBL" id="PCH37213.1"/>
    </source>
</evidence>
<dbReference type="GO" id="GO:0061630">
    <property type="term" value="F:ubiquitin protein ligase activity"/>
    <property type="evidence" value="ECO:0007669"/>
    <property type="project" value="InterPro"/>
</dbReference>
<evidence type="ECO:0000313" key="8">
    <source>
        <dbReference type="Proteomes" id="UP000218811"/>
    </source>
</evidence>
<keyword evidence="1" id="KW-0479">Metal-binding</keyword>
<evidence type="ECO:0000259" key="6">
    <source>
        <dbReference type="PROSITE" id="PS51157"/>
    </source>
</evidence>
<evidence type="ECO:0000256" key="1">
    <source>
        <dbReference type="ARBA" id="ARBA00022723"/>
    </source>
</evidence>
<dbReference type="Pfam" id="PF02207">
    <property type="entry name" value="zf-UBR"/>
    <property type="match status" value="1"/>
</dbReference>
<accession>A0A2H3JBM3</accession>
<dbReference type="OMA" id="GAMVYNH"/>
<dbReference type="CDD" id="cd19677">
    <property type="entry name" value="UBR-box_UBR7"/>
    <property type="match status" value="1"/>
</dbReference>
<dbReference type="InterPro" id="IPR047506">
    <property type="entry name" value="UBR7-like_UBR-box"/>
</dbReference>
<feature type="region of interest" description="Disordered" evidence="5">
    <location>
        <begin position="254"/>
        <end position="295"/>
    </location>
</feature>
<feature type="compositionally biased region" description="Low complexity" evidence="5">
    <location>
        <begin position="271"/>
        <end position="280"/>
    </location>
</feature>
<dbReference type="EMBL" id="KB467909">
    <property type="protein sequence ID" value="PCH37213.1"/>
    <property type="molecule type" value="Genomic_DNA"/>
</dbReference>
<evidence type="ECO:0000256" key="5">
    <source>
        <dbReference type="SAM" id="MobiDB-lite"/>
    </source>
</evidence>
<feature type="region of interest" description="Disordered" evidence="5">
    <location>
        <begin position="162"/>
        <end position="193"/>
    </location>
</feature>
<protein>
    <recommendedName>
        <fullName evidence="6">UBR-type domain-containing protein</fullName>
    </recommendedName>
</protein>
<dbReference type="GO" id="GO:0005737">
    <property type="term" value="C:cytoplasm"/>
    <property type="evidence" value="ECO:0007669"/>
    <property type="project" value="TreeGrafter"/>
</dbReference>
<keyword evidence="8" id="KW-1185">Reference proteome</keyword>
<reference evidence="7 8" key="1">
    <citation type="journal article" date="2012" name="Science">
        <title>The Paleozoic origin of enzymatic lignin decomposition reconstructed from 31 fungal genomes.</title>
        <authorList>
            <person name="Floudas D."/>
            <person name="Binder M."/>
            <person name="Riley R."/>
            <person name="Barry K."/>
            <person name="Blanchette R.A."/>
            <person name="Henrissat B."/>
            <person name="Martinez A.T."/>
            <person name="Otillar R."/>
            <person name="Spatafora J.W."/>
            <person name="Yadav J.S."/>
            <person name="Aerts A."/>
            <person name="Benoit I."/>
            <person name="Boyd A."/>
            <person name="Carlson A."/>
            <person name="Copeland A."/>
            <person name="Coutinho P.M."/>
            <person name="de Vries R.P."/>
            <person name="Ferreira P."/>
            <person name="Findley K."/>
            <person name="Foster B."/>
            <person name="Gaskell J."/>
            <person name="Glotzer D."/>
            <person name="Gorecki P."/>
            <person name="Heitman J."/>
            <person name="Hesse C."/>
            <person name="Hori C."/>
            <person name="Igarashi K."/>
            <person name="Jurgens J.A."/>
            <person name="Kallen N."/>
            <person name="Kersten P."/>
            <person name="Kohler A."/>
            <person name="Kuees U."/>
            <person name="Kumar T.K.A."/>
            <person name="Kuo A."/>
            <person name="LaButti K."/>
            <person name="Larrondo L.F."/>
            <person name="Lindquist E."/>
            <person name="Ling A."/>
            <person name="Lombard V."/>
            <person name="Lucas S."/>
            <person name="Lundell T."/>
            <person name="Martin R."/>
            <person name="McLaughlin D.J."/>
            <person name="Morgenstern I."/>
            <person name="Morin E."/>
            <person name="Murat C."/>
            <person name="Nagy L.G."/>
            <person name="Nolan M."/>
            <person name="Ohm R.A."/>
            <person name="Patyshakuliyeva A."/>
            <person name="Rokas A."/>
            <person name="Ruiz-Duenas F.J."/>
            <person name="Sabat G."/>
            <person name="Salamov A."/>
            <person name="Samejima M."/>
            <person name="Schmutz J."/>
            <person name="Slot J.C."/>
            <person name="St John F."/>
            <person name="Stenlid J."/>
            <person name="Sun H."/>
            <person name="Sun S."/>
            <person name="Syed K."/>
            <person name="Tsang A."/>
            <person name="Wiebenga A."/>
            <person name="Young D."/>
            <person name="Pisabarro A."/>
            <person name="Eastwood D.C."/>
            <person name="Martin F."/>
            <person name="Cullen D."/>
            <person name="Grigoriev I.V."/>
            <person name="Hibbett D.S."/>
        </authorList>
    </citation>
    <scope>NUCLEOTIDE SEQUENCE [LARGE SCALE GENOMIC DNA]</scope>
    <source>
        <strain evidence="7 8">MD-104</strain>
    </source>
</reference>
<sequence length="440" mass="47671">MSQTIASILASQHNLIQAAAEALPHQFSQCTYLLGPVRQAVYLCRTCAEPRGICSACSIACHPDHEQLELFPKRAFRCDCPTAALAHPCTLHQPSSSSALTAMTSAGLMKERANAENAYGQNFRGLFCRCARPYDAQQERETMIQCLACEDWFHESCLNLRERPSSREPTPDPAEGAEGGADDAASEASSSGLPPPLLSAADYDALVCVACVRSIPTLRRYAGTHGALMVVRGGPEESWRVIGREADTLDVEVQLDAPENESTTGDKRALSPDSADAPAAKKARVSPEPTPSRPCLAPLVNPLAQRILDGSASGPEAAVSQSDGEPSIQGAGDVFLTDGWQERWCRCDSCLPSLQSRPYLLEEEETYEPPEDPDSGLNLEELGLRALSRLPHDQAIDGIRAFNALRDDLMSHLRPFAQEGREVTEADIRAFFDARTQANP</sequence>
<dbReference type="PANTHER" id="PTHR13513:SF9">
    <property type="entry name" value="E3 UBIQUITIN-PROTEIN LIGASE UBR7-RELATED"/>
    <property type="match status" value="1"/>
</dbReference>
<dbReference type="InterPro" id="IPR011011">
    <property type="entry name" value="Znf_FYVE_PHD"/>
</dbReference>
<keyword evidence="3" id="KW-0862">Zinc</keyword>
<dbReference type="SMART" id="SM00249">
    <property type="entry name" value="PHD"/>
    <property type="match status" value="1"/>
</dbReference>
<dbReference type="InterPro" id="IPR040204">
    <property type="entry name" value="UBR7"/>
</dbReference>
<proteinExistence type="predicted"/>
<dbReference type="SMART" id="SM00396">
    <property type="entry name" value="ZnF_UBR1"/>
    <property type="match status" value="1"/>
</dbReference>
<name>A0A2H3JBM3_WOLCO</name>
<dbReference type="Pfam" id="PF00628">
    <property type="entry name" value="PHD"/>
    <property type="match status" value="1"/>
</dbReference>
<feature type="zinc finger region" description="UBR-type" evidence="4">
    <location>
        <begin position="28"/>
        <end position="94"/>
    </location>
</feature>
<dbReference type="STRING" id="742152.A0A2H3JBM3"/>